<evidence type="ECO:0000259" key="1">
    <source>
        <dbReference type="Pfam" id="PF06985"/>
    </source>
</evidence>
<evidence type="ECO:0000313" key="2">
    <source>
        <dbReference type="EMBL" id="TRX98429.1"/>
    </source>
</evidence>
<dbReference type="OrthoDB" id="2157530at2759"/>
<gene>
    <name evidence="2" type="ORF">FHL15_000503</name>
</gene>
<dbReference type="Pfam" id="PF06985">
    <property type="entry name" value="HET"/>
    <property type="match status" value="1"/>
</dbReference>
<evidence type="ECO:0000313" key="3">
    <source>
        <dbReference type="Proteomes" id="UP000319160"/>
    </source>
</evidence>
<feature type="domain" description="Heterokaryon incompatibility" evidence="1">
    <location>
        <begin position="46"/>
        <end position="235"/>
    </location>
</feature>
<dbReference type="AlphaFoldDB" id="A0A553IE09"/>
<accession>A0A553IE09</accession>
<dbReference type="Proteomes" id="UP000319160">
    <property type="component" value="Unassembled WGS sequence"/>
</dbReference>
<dbReference type="PANTHER" id="PTHR24148:SF64">
    <property type="entry name" value="HETEROKARYON INCOMPATIBILITY DOMAIN-CONTAINING PROTEIN"/>
    <property type="match status" value="1"/>
</dbReference>
<organism evidence="2 3">
    <name type="scientific">Xylaria flabelliformis</name>
    <dbReference type="NCBI Taxonomy" id="2512241"/>
    <lineage>
        <taxon>Eukaryota</taxon>
        <taxon>Fungi</taxon>
        <taxon>Dikarya</taxon>
        <taxon>Ascomycota</taxon>
        <taxon>Pezizomycotina</taxon>
        <taxon>Sordariomycetes</taxon>
        <taxon>Xylariomycetidae</taxon>
        <taxon>Xylariales</taxon>
        <taxon>Xylariaceae</taxon>
        <taxon>Xylaria</taxon>
    </lineage>
</organism>
<dbReference type="STRING" id="2512241.A0A553IE09"/>
<keyword evidence="3" id="KW-1185">Reference proteome</keyword>
<name>A0A553IE09_9PEZI</name>
<sequence>MPDSWSAVEDYWPRRLLHIASKTSIEKQGPHTYTDPEGNAHEKPRYSILSYTWGRFQIKQGPTLRIKHTPWKIPAIDPNHFTVDSFEKILNKLAENSIQWAWIDVACIDQENEEVKADEIGRQAAIFQNAEKAFVWLSSLHPQDLAPMISTIIEDSLEISSHVNERFATSTLEVEDLATSLDSDLEDNLLETRGHMNEWNTTSALAVKQLVTRLDSALEAFFADKWFSSLWTLQEIVLRKDALALSRDGDPIPWNQGYPMFFAILVNHCQNLYQDLQGLDDLPHQPGWLDSSTTDSLGGSDEETVAHIENMKKLILSAGFYYLFSDNPNVQYGTAQYRKTRDPEDRIYGIMQIYNLKVGKSARPRESPKLEELRVEFGAEINTHCPIMGQSYIHTVETLPKITWCITEMSTVPYQFRAYKEPHKQCSISVSSDGVATVRGRCCPFSELVDMHSNSSPPLQLFLDHYIISKLAFRPNRLLWPYKKDDIDSYPLLCEMGQDLWVLLLGDVLSGQRPAGSDRTQVGLLIARDKQNAQATWVDVPFHRCGICAWWESDPKQLQWRDVELSLK</sequence>
<dbReference type="EMBL" id="VFLP01000002">
    <property type="protein sequence ID" value="TRX98429.1"/>
    <property type="molecule type" value="Genomic_DNA"/>
</dbReference>
<dbReference type="InterPro" id="IPR052895">
    <property type="entry name" value="HetReg/Transcr_Mod"/>
</dbReference>
<dbReference type="PANTHER" id="PTHR24148">
    <property type="entry name" value="ANKYRIN REPEAT DOMAIN-CONTAINING PROTEIN 39 HOMOLOG-RELATED"/>
    <property type="match status" value="1"/>
</dbReference>
<reference evidence="3" key="1">
    <citation type="submission" date="2019-06" db="EMBL/GenBank/DDBJ databases">
        <title>Draft genome sequence of the griseofulvin-producing fungus Xylaria cubensis strain G536.</title>
        <authorList>
            <person name="Mead M.E."/>
            <person name="Raja H.A."/>
            <person name="Steenwyk J.L."/>
            <person name="Knowles S.L."/>
            <person name="Oberlies N.H."/>
            <person name="Rokas A."/>
        </authorList>
    </citation>
    <scope>NUCLEOTIDE SEQUENCE [LARGE SCALE GENOMIC DNA]</scope>
    <source>
        <strain evidence="3">G536</strain>
    </source>
</reference>
<protein>
    <recommendedName>
        <fullName evidence="1">Heterokaryon incompatibility domain-containing protein</fullName>
    </recommendedName>
</protein>
<proteinExistence type="predicted"/>
<comment type="caution">
    <text evidence="2">The sequence shown here is derived from an EMBL/GenBank/DDBJ whole genome shotgun (WGS) entry which is preliminary data.</text>
</comment>
<dbReference type="InterPro" id="IPR010730">
    <property type="entry name" value="HET"/>
</dbReference>